<feature type="domain" description="RagB/SusD" evidence="6">
    <location>
        <begin position="424"/>
        <end position="572"/>
    </location>
</feature>
<dbReference type="GO" id="GO:0009279">
    <property type="term" value="C:cell outer membrane"/>
    <property type="evidence" value="ECO:0007669"/>
    <property type="project" value="UniProtKB-SubCell"/>
</dbReference>
<dbReference type="Pfam" id="PF14322">
    <property type="entry name" value="SusD-like_3"/>
    <property type="match status" value="1"/>
</dbReference>
<evidence type="ECO:0000256" key="1">
    <source>
        <dbReference type="ARBA" id="ARBA00004442"/>
    </source>
</evidence>
<dbReference type="RefSeq" id="WP_129129044.1">
    <property type="nucleotide sequence ID" value="NZ_SDHW01000001.1"/>
</dbReference>
<keyword evidence="9" id="KW-1185">Reference proteome</keyword>
<sequence length="572" mass="63168">MKHTNSILYTIILATCFLISCKKKLIEDPKSILTPAFFSTTQGFQQGLDAAYAGTRLIWGNQDYFTITVIGTDEFRRGIDGNSDINVYSSGYTPSTGVINANWRNAYTFINTCNGVIDNAANVDVPAAKKKTMVAEAKFLRANYYFLLVQFWGDVTLNKNFVSTPSTAATRQPMAEVYDFIVQDLKDAIADLPAGLIKDVLPGKATRAAAKHLLAKVYLTRGGSSAAKATDYADALVTAKDLIDTRATHGLNLLQDFGKVFEEGNEANSEVIWSVQHTSNLAFNGPNNSGVSNFSADNVLNHMWVPQYERQPAMIRSTLYGRPYIRCIPTRWTTDTVFTNKANDTRYGKTFQTVWLANNPDPASYPKWPTPLPAGAPAGAVSGQPKFAFGDTAIFMPGVDRTNAQIAASKPLVIPPRNYNSSLSPYMMKYNDTKRANLNFPSIRPVIAYRLAETYLIAAEAAFRTGNMGDAVTYINTIRTRAAFPTGDPLTLQITAADINIDFILDERTRELCGELTRWLDLVRTGKLLERVKLHNSEAAPNILSKHILRPIPQAQIDAVVTGPKYPQNLDW</sequence>
<dbReference type="InterPro" id="IPR011990">
    <property type="entry name" value="TPR-like_helical_dom_sf"/>
</dbReference>
<evidence type="ECO:0000256" key="4">
    <source>
        <dbReference type="ARBA" id="ARBA00023136"/>
    </source>
</evidence>
<dbReference type="EMBL" id="SDHW01000001">
    <property type="protein sequence ID" value="RXK61671.1"/>
    <property type="molecule type" value="Genomic_DNA"/>
</dbReference>
<dbReference type="InterPro" id="IPR012944">
    <property type="entry name" value="SusD_RagB_dom"/>
</dbReference>
<protein>
    <submittedName>
        <fullName evidence="8">RagB/SusD family nutrient uptake outer membrane protein</fullName>
    </submittedName>
</protein>
<keyword evidence="4" id="KW-0472">Membrane</keyword>
<keyword evidence="5" id="KW-0998">Cell outer membrane</keyword>
<dbReference type="Gene3D" id="1.25.40.390">
    <property type="match status" value="1"/>
</dbReference>
<evidence type="ECO:0000259" key="6">
    <source>
        <dbReference type="Pfam" id="PF07980"/>
    </source>
</evidence>
<evidence type="ECO:0000256" key="3">
    <source>
        <dbReference type="ARBA" id="ARBA00022729"/>
    </source>
</evidence>
<keyword evidence="3" id="KW-0732">Signal</keyword>
<evidence type="ECO:0000313" key="9">
    <source>
        <dbReference type="Proteomes" id="UP000290204"/>
    </source>
</evidence>
<dbReference type="Proteomes" id="UP000290204">
    <property type="component" value="Unassembled WGS sequence"/>
</dbReference>
<reference evidence="8 9" key="1">
    <citation type="submission" date="2019-01" db="EMBL/GenBank/DDBJ databases">
        <title>Lacibacter sp. strain TTM-7.</title>
        <authorList>
            <person name="Chen W.-M."/>
        </authorList>
    </citation>
    <scope>NUCLEOTIDE SEQUENCE [LARGE SCALE GENOMIC DNA]</scope>
    <source>
        <strain evidence="8 9">TTM-7</strain>
    </source>
</reference>
<dbReference type="OrthoDB" id="5694214at2"/>
<dbReference type="SUPFAM" id="SSF48452">
    <property type="entry name" value="TPR-like"/>
    <property type="match status" value="1"/>
</dbReference>
<comment type="similarity">
    <text evidence="2">Belongs to the SusD family.</text>
</comment>
<evidence type="ECO:0000256" key="2">
    <source>
        <dbReference type="ARBA" id="ARBA00006275"/>
    </source>
</evidence>
<gene>
    <name evidence="8" type="ORF">ESA94_01245</name>
</gene>
<dbReference type="AlphaFoldDB" id="A0A4Q1CLY2"/>
<comment type="subcellular location">
    <subcellularLocation>
        <location evidence="1">Cell outer membrane</location>
    </subcellularLocation>
</comment>
<feature type="domain" description="SusD-like N-terminal" evidence="7">
    <location>
        <begin position="87"/>
        <end position="219"/>
    </location>
</feature>
<comment type="caution">
    <text evidence="8">The sequence shown here is derived from an EMBL/GenBank/DDBJ whole genome shotgun (WGS) entry which is preliminary data.</text>
</comment>
<proteinExistence type="inferred from homology"/>
<dbReference type="InterPro" id="IPR033985">
    <property type="entry name" value="SusD-like_N"/>
</dbReference>
<evidence type="ECO:0000256" key="5">
    <source>
        <dbReference type="ARBA" id="ARBA00023237"/>
    </source>
</evidence>
<organism evidence="8 9">
    <name type="scientific">Lacibacter luteus</name>
    <dbReference type="NCBI Taxonomy" id="2508719"/>
    <lineage>
        <taxon>Bacteria</taxon>
        <taxon>Pseudomonadati</taxon>
        <taxon>Bacteroidota</taxon>
        <taxon>Chitinophagia</taxon>
        <taxon>Chitinophagales</taxon>
        <taxon>Chitinophagaceae</taxon>
        <taxon>Lacibacter</taxon>
    </lineage>
</organism>
<evidence type="ECO:0000259" key="7">
    <source>
        <dbReference type="Pfam" id="PF14322"/>
    </source>
</evidence>
<dbReference type="PROSITE" id="PS51257">
    <property type="entry name" value="PROKAR_LIPOPROTEIN"/>
    <property type="match status" value="1"/>
</dbReference>
<accession>A0A4Q1CLY2</accession>
<evidence type="ECO:0000313" key="8">
    <source>
        <dbReference type="EMBL" id="RXK61671.1"/>
    </source>
</evidence>
<name>A0A4Q1CLY2_9BACT</name>
<dbReference type="Pfam" id="PF07980">
    <property type="entry name" value="SusD_RagB"/>
    <property type="match status" value="1"/>
</dbReference>
<dbReference type="CDD" id="cd08977">
    <property type="entry name" value="SusD"/>
    <property type="match status" value="1"/>
</dbReference>